<dbReference type="GO" id="GO:0005737">
    <property type="term" value="C:cytoplasm"/>
    <property type="evidence" value="ECO:0007669"/>
    <property type="project" value="TreeGrafter"/>
</dbReference>
<organism evidence="9 10">
    <name type="scientific">Acidisoma silvae</name>
    <dbReference type="NCBI Taxonomy" id="2802396"/>
    <lineage>
        <taxon>Bacteria</taxon>
        <taxon>Pseudomonadati</taxon>
        <taxon>Pseudomonadota</taxon>
        <taxon>Alphaproteobacteria</taxon>
        <taxon>Acetobacterales</taxon>
        <taxon>Acidocellaceae</taxon>
        <taxon>Acidisoma</taxon>
    </lineage>
</organism>
<feature type="domain" description="Dihydroneopterin aldolase/epimerase" evidence="8">
    <location>
        <begin position="12"/>
        <end position="127"/>
    </location>
</feature>
<comment type="catalytic activity">
    <reaction evidence="1">
        <text>7,8-dihydroneopterin = 6-hydroxymethyl-7,8-dihydropterin + glycolaldehyde</text>
        <dbReference type="Rhea" id="RHEA:10540"/>
        <dbReference type="ChEBI" id="CHEBI:17001"/>
        <dbReference type="ChEBI" id="CHEBI:17071"/>
        <dbReference type="ChEBI" id="CHEBI:44841"/>
        <dbReference type="EC" id="4.1.2.25"/>
    </reaction>
</comment>
<sequence length="137" mass="15308">MTESPTYGLRRVFIRDLQLGARIGVYASEKGRKQPVRINISFEMRDDGLDHPGGVGPDIVTRVVDYDGLSQRIRSYINRAHVELVETMAEEIARLTLQDPRVLSTRVSVEKLSVFADATSAGVEILRLRDQVFPPAA</sequence>
<evidence type="ECO:0000256" key="2">
    <source>
        <dbReference type="ARBA" id="ARBA00005013"/>
    </source>
</evidence>
<proteinExistence type="inferred from homology"/>
<evidence type="ECO:0000259" key="8">
    <source>
        <dbReference type="SMART" id="SM00905"/>
    </source>
</evidence>
<keyword evidence="10" id="KW-1185">Reference proteome</keyword>
<dbReference type="EC" id="4.1.2.25" evidence="4"/>
<evidence type="ECO:0000256" key="7">
    <source>
        <dbReference type="ARBA" id="ARBA00032903"/>
    </source>
</evidence>
<gene>
    <name evidence="9" type="ORF">ASILVAE211_01565</name>
</gene>
<dbReference type="InterPro" id="IPR006156">
    <property type="entry name" value="Dihydroneopterin_aldolase"/>
</dbReference>
<dbReference type="RefSeq" id="WP_227319528.1">
    <property type="nucleotide sequence ID" value="NZ_JAESVB010000001.1"/>
</dbReference>
<dbReference type="Gene3D" id="3.30.1130.10">
    <property type="match status" value="1"/>
</dbReference>
<dbReference type="PANTHER" id="PTHR42844">
    <property type="entry name" value="DIHYDRONEOPTERIN ALDOLASE 1-RELATED"/>
    <property type="match status" value="1"/>
</dbReference>
<dbReference type="GO" id="GO:0004150">
    <property type="term" value="F:dihydroneopterin aldolase activity"/>
    <property type="evidence" value="ECO:0007669"/>
    <property type="project" value="UniProtKB-EC"/>
</dbReference>
<protein>
    <recommendedName>
        <fullName evidence="4">dihydroneopterin aldolase</fullName>
        <ecNumber evidence="4">4.1.2.25</ecNumber>
    </recommendedName>
    <alternativeName>
        <fullName evidence="7">7,8-dihydroneopterin aldolase</fullName>
    </alternativeName>
</protein>
<comment type="similarity">
    <text evidence="3">Belongs to the DHNA family.</text>
</comment>
<evidence type="ECO:0000256" key="4">
    <source>
        <dbReference type="ARBA" id="ARBA00013043"/>
    </source>
</evidence>
<evidence type="ECO:0000313" key="9">
    <source>
        <dbReference type="EMBL" id="MCB8873852.1"/>
    </source>
</evidence>
<dbReference type="Pfam" id="PF02152">
    <property type="entry name" value="FolB"/>
    <property type="match status" value="1"/>
</dbReference>
<dbReference type="NCBIfam" id="TIGR00526">
    <property type="entry name" value="folB_dom"/>
    <property type="match status" value="1"/>
</dbReference>
<dbReference type="InterPro" id="IPR043133">
    <property type="entry name" value="GTP-CH-I_C/QueF"/>
</dbReference>
<keyword evidence="5" id="KW-0289">Folate biosynthesis</keyword>
<dbReference type="InterPro" id="IPR006157">
    <property type="entry name" value="FolB_dom"/>
</dbReference>
<reference evidence="9" key="2">
    <citation type="submission" date="2021-01" db="EMBL/GenBank/DDBJ databases">
        <authorList>
            <person name="Mieszkin S."/>
            <person name="Pouder E."/>
            <person name="Alain K."/>
        </authorList>
    </citation>
    <scope>NUCLEOTIDE SEQUENCE</scope>
    <source>
        <strain evidence="9">HW T2.11</strain>
    </source>
</reference>
<evidence type="ECO:0000313" key="10">
    <source>
        <dbReference type="Proteomes" id="UP000708298"/>
    </source>
</evidence>
<evidence type="ECO:0000256" key="6">
    <source>
        <dbReference type="ARBA" id="ARBA00023239"/>
    </source>
</evidence>
<dbReference type="SMART" id="SM00905">
    <property type="entry name" value="FolB"/>
    <property type="match status" value="1"/>
</dbReference>
<dbReference type="EMBL" id="JAESVB010000001">
    <property type="protein sequence ID" value="MCB8873852.1"/>
    <property type="molecule type" value="Genomic_DNA"/>
</dbReference>
<keyword evidence="6" id="KW-0456">Lyase</keyword>
<dbReference type="Proteomes" id="UP000708298">
    <property type="component" value="Unassembled WGS sequence"/>
</dbReference>
<accession>A0A963YNJ5</accession>
<evidence type="ECO:0000256" key="1">
    <source>
        <dbReference type="ARBA" id="ARBA00001353"/>
    </source>
</evidence>
<evidence type="ECO:0000256" key="3">
    <source>
        <dbReference type="ARBA" id="ARBA00005708"/>
    </source>
</evidence>
<dbReference type="PANTHER" id="PTHR42844:SF1">
    <property type="entry name" value="DIHYDRONEOPTERIN ALDOLASE 1-RELATED"/>
    <property type="match status" value="1"/>
</dbReference>
<dbReference type="SUPFAM" id="SSF55620">
    <property type="entry name" value="Tetrahydrobiopterin biosynthesis enzymes-like"/>
    <property type="match status" value="1"/>
</dbReference>
<comment type="caution">
    <text evidence="9">The sequence shown here is derived from an EMBL/GenBank/DDBJ whole genome shotgun (WGS) entry which is preliminary data.</text>
</comment>
<evidence type="ECO:0000256" key="5">
    <source>
        <dbReference type="ARBA" id="ARBA00022909"/>
    </source>
</evidence>
<dbReference type="AlphaFoldDB" id="A0A963YNJ5"/>
<name>A0A963YNJ5_9PROT</name>
<reference evidence="9" key="1">
    <citation type="journal article" date="2021" name="Microorganisms">
        <title>Acidisoma silvae sp. nov. and Acidisomacellulosilytica sp. nov., Two Acidophilic Bacteria Isolated from Decaying Wood, Hydrolyzing Cellulose and Producing Poly-3-hydroxybutyrate.</title>
        <authorList>
            <person name="Mieszkin S."/>
            <person name="Pouder E."/>
            <person name="Uroz S."/>
            <person name="Simon-Colin C."/>
            <person name="Alain K."/>
        </authorList>
    </citation>
    <scope>NUCLEOTIDE SEQUENCE</scope>
    <source>
        <strain evidence="9">HW T2.11</strain>
    </source>
</reference>
<dbReference type="GO" id="GO:0046656">
    <property type="term" value="P:folic acid biosynthetic process"/>
    <property type="evidence" value="ECO:0007669"/>
    <property type="project" value="UniProtKB-KW"/>
</dbReference>
<comment type="pathway">
    <text evidence="2">Cofactor biosynthesis; tetrahydrofolate biosynthesis; 2-amino-4-hydroxy-6-hydroxymethyl-7,8-dihydropteridine diphosphate from 7,8-dihydroneopterin triphosphate: step 3/4.</text>
</comment>